<keyword evidence="2" id="KW-1185">Reference proteome</keyword>
<accession>A0AAX4PLQ5</accession>
<reference evidence="1 2" key="1">
    <citation type="submission" date="2024-03" db="EMBL/GenBank/DDBJ databases">
        <title>Complete genome sequence of the green alga Chloropicon roscoffensis RCC1871.</title>
        <authorList>
            <person name="Lemieux C."/>
            <person name="Pombert J.-F."/>
            <person name="Otis C."/>
            <person name="Turmel M."/>
        </authorList>
    </citation>
    <scope>NUCLEOTIDE SEQUENCE [LARGE SCALE GENOMIC DNA]</scope>
    <source>
        <strain evidence="1 2">RCC1871</strain>
    </source>
</reference>
<dbReference type="AlphaFoldDB" id="A0AAX4PLQ5"/>
<dbReference type="EMBL" id="CP151519">
    <property type="protein sequence ID" value="WZN67319.1"/>
    <property type="molecule type" value="Genomic_DNA"/>
</dbReference>
<protein>
    <submittedName>
        <fullName evidence="1">Uncharacterized protein</fullName>
    </submittedName>
</protein>
<evidence type="ECO:0000313" key="2">
    <source>
        <dbReference type="Proteomes" id="UP001472866"/>
    </source>
</evidence>
<dbReference type="SUPFAM" id="SSF69322">
    <property type="entry name" value="Tricorn protease domain 2"/>
    <property type="match status" value="1"/>
</dbReference>
<evidence type="ECO:0000313" key="1">
    <source>
        <dbReference type="EMBL" id="WZN67319.1"/>
    </source>
</evidence>
<proteinExistence type="predicted"/>
<dbReference type="Proteomes" id="UP001472866">
    <property type="component" value="Chromosome 19"/>
</dbReference>
<sequence length="973" mass="101026">MECVSSIQTCNGARGGEATGSGTDLGSIAAKLCHVHRKSGSNEVFVACVTKDNALLCWEGSGSNLILSVHLPSLDKSSFKSSASMKGIQMYDRSEDRRGGGSEVALLTDHDLVFVRDDRLGARAGTSEQKTRTRHLSNKAMGTGKALASLGIVRPHSLSPEGRLRFGDALAVVGCGDSTVKVVHCGTLAVALSLDFAKSSVPSMLCGSRLVPARSAITEGTSASALFAASSDGHICSWLLDPEHLAGAANRPKPVSARPSSSFKIGKVGILGCEIGRSPGACAPVEGDPTPSLYGQWLAYAFTKDGKLSVIRCVDGGGRLVLGKGVQQDQAVLVTIDISSGVNFSKEKRLEFHCALLQGGVLAFTASSAKQRKSGPQRVNFSRVRVEAGDPPRLEPMAAFEVERALGGAARAAGKKSSEKKLEFRVLAMAAAGGGGGLVIGTSAGWAALTGRFSGTSTPAVISGGGGGVTILRSKRKGGGLDLERIQPASAAAQKGDGVVRACARAVQTFCEVPGVEDLGGADLQFSPSRRFLRILSGGCLHAFAVSSSGLHPIAHSLGRVDQFAWCDLDESVCACSSQGQVRLLRISPDGRIEVTGSLEAATAAGGVSSLSGGPRLGVTCSSSGDAPSRLDFYTWRGERAVGENLEGAVLPEPAFVEWNRIEPGFPRLCAVGYSNAIVVLALSRSGVCHLGSVPVSQPVSCLWRFGGCLLVGTSEEIFAAYVSAAESQGEEAGLLTIPPEMRPRQGLCERASLTDQDPNFADAAAAIGGPYSLLWSGEGSVWCSSADGDVFAVDLAHLSVLDRLKTELGSPEFPALLERAQGSLSAEDRKNLICHVSRLGLVASNPQVLGFASTKAEQIWALHASDRAKALQLAIHYVTGAAEAHGSHGSSVPQRSLREFRDLLGVSREVFMATREEHGGSARAKVEECLAKMAGGALGETAARVFAGMGLHKGDGGDLGTFLRGLAGTANN</sequence>
<organism evidence="1 2">
    <name type="scientific">Chloropicon roscoffensis</name>
    <dbReference type="NCBI Taxonomy" id="1461544"/>
    <lineage>
        <taxon>Eukaryota</taxon>
        <taxon>Viridiplantae</taxon>
        <taxon>Chlorophyta</taxon>
        <taxon>Chloropicophyceae</taxon>
        <taxon>Chloropicales</taxon>
        <taxon>Chloropicaceae</taxon>
        <taxon>Chloropicon</taxon>
    </lineage>
</organism>
<name>A0AAX4PLQ5_9CHLO</name>
<gene>
    <name evidence="1" type="ORF">HKI87_19g88940</name>
</gene>